<evidence type="ECO:0000313" key="3">
    <source>
        <dbReference type="Proteomes" id="UP000501076"/>
    </source>
</evidence>
<name>A0A6M6E1E8_PRIMG</name>
<evidence type="ECO:0000256" key="1">
    <source>
        <dbReference type="SAM" id="Phobius"/>
    </source>
</evidence>
<sequence>MRNFTWIAGVVLAIVFLFTRTSDVFLGSTFAFYFLNGLSIFVLAVFSYFYFTVFENVAVDQLQSMQKTPSLTWFGWFARNLTEWTTILLVFSPYLLILLSISKGISFWFPIVSFTQTIAFVFVMLVCMFMVFLALTVIYHKIVSKKRGYLV</sequence>
<dbReference type="EMBL" id="CP045273">
    <property type="protein sequence ID" value="QJX80881.1"/>
    <property type="molecule type" value="Genomic_DNA"/>
</dbReference>
<proteinExistence type="predicted"/>
<organism evidence="2 3">
    <name type="scientific">Priestia megaterium</name>
    <name type="common">Bacillus megaterium</name>
    <dbReference type="NCBI Taxonomy" id="1404"/>
    <lineage>
        <taxon>Bacteria</taxon>
        <taxon>Bacillati</taxon>
        <taxon>Bacillota</taxon>
        <taxon>Bacilli</taxon>
        <taxon>Bacillales</taxon>
        <taxon>Bacillaceae</taxon>
        <taxon>Priestia</taxon>
    </lineage>
</organism>
<feature type="transmembrane region" description="Helical" evidence="1">
    <location>
        <begin position="31"/>
        <end position="51"/>
    </location>
</feature>
<dbReference type="RefSeq" id="WP_171778880.1">
    <property type="nucleotide sequence ID" value="NZ_CP045273.1"/>
</dbReference>
<dbReference type="Proteomes" id="UP000501076">
    <property type="component" value="Plasmid pFDU301A"/>
</dbReference>
<keyword evidence="2" id="KW-0614">Plasmid</keyword>
<feature type="transmembrane region" description="Helical" evidence="1">
    <location>
        <begin position="87"/>
        <end position="111"/>
    </location>
</feature>
<geneLocation type="plasmid" evidence="3">
    <name>pfdu301a</name>
</geneLocation>
<accession>A0A6M6E1E8</accession>
<gene>
    <name evidence="2" type="ORF">FDZ14_32850</name>
</gene>
<keyword evidence="1" id="KW-1133">Transmembrane helix</keyword>
<keyword evidence="1" id="KW-0472">Membrane</keyword>
<feature type="transmembrane region" description="Helical" evidence="1">
    <location>
        <begin position="117"/>
        <end position="139"/>
    </location>
</feature>
<protein>
    <submittedName>
        <fullName evidence="2">Uncharacterized protein</fullName>
    </submittedName>
</protein>
<keyword evidence="1" id="KW-0812">Transmembrane</keyword>
<dbReference type="AlphaFoldDB" id="A0A6M6E1E8"/>
<evidence type="ECO:0000313" key="2">
    <source>
        <dbReference type="EMBL" id="QJX80881.1"/>
    </source>
</evidence>
<reference evidence="2 3" key="1">
    <citation type="submission" date="2019-10" db="EMBL/GenBank/DDBJ databases">
        <title>Complete genome sequences for adaption low water activity.</title>
        <authorList>
            <person name="Zhao L."/>
            <person name="Zhong J."/>
        </authorList>
    </citation>
    <scope>NUCLEOTIDE SEQUENCE [LARGE SCALE GENOMIC DNA]</scope>
    <source>
        <strain evidence="2 3">FDU301</strain>
        <plasmid evidence="3">pfdu301a</plasmid>
    </source>
</reference>